<proteinExistence type="predicted"/>
<dbReference type="Proteomes" id="UP000586947">
    <property type="component" value="Unassembled WGS sequence"/>
</dbReference>
<comment type="caution">
    <text evidence="3">The sequence shown here is derived from an EMBL/GenBank/DDBJ whole genome shotgun (WGS) entry which is preliminary data.</text>
</comment>
<evidence type="ECO:0000256" key="2">
    <source>
        <dbReference type="SAM" id="Phobius"/>
    </source>
</evidence>
<reference evidence="3 4" key="1">
    <citation type="submission" date="2020-08" db="EMBL/GenBank/DDBJ databases">
        <title>Sequencing the genomes of 1000 actinobacteria strains.</title>
        <authorList>
            <person name="Klenk H.-P."/>
        </authorList>
    </citation>
    <scope>NUCLEOTIDE SEQUENCE [LARGE SCALE GENOMIC DNA]</scope>
    <source>
        <strain evidence="3 4">DSM 103125</strain>
    </source>
</reference>
<accession>A0A840VJY5</accession>
<protein>
    <submittedName>
        <fullName evidence="3">Putative MFS family arabinose efflux permease</fullName>
    </submittedName>
</protein>
<dbReference type="EMBL" id="JACHDP010000001">
    <property type="protein sequence ID" value="MBB5476176.1"/>
    <property type="molecule type" value="Genomic_DNA"/>
</dbReference>
<evidence type="ECO:0000313" key="4">
    <source>
        <dbReference type="Proteomes" id="UP000586947"/>
    </source>
</evidence>
<evidence type="ECO:0000313" key="3">
    <source>
        <dbReference type="EMBL" id="MBB5476176.1"/>
    </source>
</evidence>
<feature type="transmembrane region" description="Helical" evidence="2">
    <location>
        <begin position="21"/>
        <end position="40"/>
    </location>
</feature>
<feature type="transmembrane region" description="Helical" evidence="2">
    <location>
        <begin position="46"/>
        <end position="68"/>
    </location>
</feature>
<dbReference type="AlphaFoldDB" id="A0A840VJY5"/>
<keyword evidence="2" id="KW-1133">Transmembrane helix</keyword>
<sequence length="96" mass="9318">MGIPAAALIKGGTPPADRTGALSAFIVLFAAGQTAGPWIAGVLADGASAAVTLAWTAILCGTAAIVAATARPRRSARSAPAGDPAPRDRAPEATPS</sequence>
<dbReference type="Gene3D" id="1.20.1250.20">
    <property type="entry name" value="MFS general substrate transporter like domains"/>
    <property type="match status" value="1"/>
</dbReference>
<keyword evidence="4" id="KW-1185">Reference proteome</keyword>
<gene>
    <name evidence="3" type="ORF">HNR20_000681</name>
</gene>
<name>A0A840VJY5_9ACTN</name>
<keyword evidence="2" id="KW-0472">Membrane</keyword>
<dbReference type="InterPro" id="IPR036259">
    <property type="entry name" value="MFS_trans_sf"/>
</dbReference>
<keyword evidence="2" id="KW-0812">Transmembrane</keyword>
<feature type="compositionally biased region" description="Basic and acidic residues" evidence="1">
    <location>
        <begin position="85"/>
        <end position="96"/>
    </location>
</feature>
<organism evidence="3 4">
    <name type="scientific">Micromonospora parathelypteridis</name>
    <dbReference type="NCBI Taxonomy" id="1839617"/>
    <lineage>
        <taxon>Bacteria</taxon>
        <taxon>Bacillati</taxon>
        <taxon>Actinomycetota</taxon>
        <taxon>Actinomycetes</taxon>
        <taxon>Micromonosporales</taxon>
        <taxon>Micromonosporaceae</taxon>
        <taxon>Micromonospora</taxon>
    </lineage>
</organism>
<evidence type="ECO:0000256" key="1">
    <source>
        <dbReference type="SAM" id="MobiDB-lite"/>
    </source>
</evidence>
<feature type="region of interest" description="Disordered" evidence="1">
    <location>
        <begin position="70"/>
        <end position="96"/>
    </location>
</feature>
<dbReference type="SUPFAM" id="SSF103473">
    <property type="entry name" value="MFS general substrate transporter"/>
    <property type="match status" value="1"/>
</dbReference>